<feature type="compositionally biased region" description="Low complexity" evidence="2">
    <location>
        <begin position="52"/>
        <end position="68"/>
    </location>
</feature>
<evidence type="ECO:0000313" key="4">
    <source>
        <dbReference type="RefSeq" id="XP_010503169.1"/>
    </source>
</evidence>
<accession>A0ABM0YMB9</accession>
<gene>
    <name evidence="4" type="primary">LOC104780370</name>
</gene>
<organism evidence="3 4">
    <name type="scientific">Camelina sativa</name>
    <name type="common">False flax</name>
    <name type="synonym">Myagrum sativum</name>
    <dbReference type="NCBI Taxonomy" id="90675"/>
    <lineage>
        <taxon>Eukaryota</taxon>
        <taxon>Viridiplantae</taxon>
        <taxon>Streptophyta</taxon>
        <taxon>Embryophyta</taxon>
        <taxon>Tracheophyta</taxon>
        <taxon>Spermatophyta</taxon>
        <taxon>Magnoliopsida</taxon>
        <taxon>eudicotyledons</taxon>
        <taxon>Gunneridae</taxon>
        <taxon>Pentapetalae</taxon>
        <taxon>rosids</taxon>
        <taxon>malvids</taxon>
        <taxon>Brassicales</taxon>
        <taxon>Brassicaceae</taxon>
        <taxon>Camelineae</taxon>
        <taxon>Camelina</taxon>
    </lineage>
</organism>
<evidence type="ECO:0000313" key="3">
    <source>
        <dbReference type="Proteomes" id="UP000694864"/>
    </source>
</evidence>
<feature type="region of interest" description="Disordered" evidence="2">
    <location>
        <begin position="94"/>
        <end position="115"/>
    </location>
</feature>
<dbReference type="PANTHER" id="PTHR46525:SF2">
    <property type="entry name" value="EMB|CAB72159.1"/>
    <property type="match status" value="1"/>
</dbReference>
<proteinExistence type="inferred from homology"/>
<feature type="region of interest" description="Disordered" evidence="2">
    <location>
        <begin position="1"/>
        <end position="68"/>
    </location>
</feature>
<name>A0ABM0YMB9_CAMSA</name>
<evidence type="ECO:0000256" key="2">
    <source>
        <dbReference type="SAM" id="MobiDB-lite"/>
    </source>
</evidence>
<dbReference type="RefSeq" id="XP_010503169.1">
    <property type="nucleotide sequence ID" value="XM_010504867.2"/>
</dbReference>
<feature type="compositionally biased region" description="Basic and acidic residues" evidence="2">
    <location>
        <begin position="16"/>
        <end position="26"/>
    </location>
</feature>
<dbReference type="Pfam" id="PF04520">
    <property type="entry name" value="Senescence_reg"/>
    <property type="match status" value="1"/>
</dbReference>
<dbReference type="PANTHER" id="PTHR46525">
    <property type="entry name" value="EMB|CAB72159.1"/>
    <property type="match status" value="1"/>
</dbReference>
<reference evidence="4" key="2">
    <citation type="submission" date="2025-08" db="UniProtKB">
        <authorList>
            <consortium name="RefSeq"/>
        </authorList>
    </citation>
    <scope>IDENTIFICATION</scope>
    <source>
        <tissue evidence="4">Leaf</tissue>
    </source>
</reference>
<sequence>MATRKSYYQRPSHRFLQTDRSSHNDSEFEFDESDLYSTRSSDPPDFRRKLFSSSNRRSSPSPATVKTTTTVVASSLPVNVPDWSKILGKENHNRHVRRRSIENDEDGGGGELLPPHEYLAKTRMASFSVHEGVGRTLKGRDMSRVRNAILEKTGFLD</sequence>
<protein>
    <submittedName>
        <fullName evidence="4">Uncharacterized protein LOC104780370</fullName>
    </submittedName>
</protein>
<keyword evidence="3" id="KW-1185">Reference proteome</keyword>
<comment type="similarity">
    <text evidence="1">Belongs to the senescence regulator S40 family.</text>
</comment>
<evidence type="ECO:0000256" key="1">
    <source>
        <dbReference type="ARBA" id="ARBA00034773"/>
    </source>
</evidence>
<reference evidence="3" key="1">
    <citation type="journal article" date="2014" name="Nat. Commun.">
        <title>The emerging biofuel crop Camelina sativa retains a highly undifferentiated hexaploid genome structure.</title>
        <authorList>
            <person name="Kagale S."/>
            <person name="Koh C."/>
            <person name="Nixon J."/>
            <person name="Bollina V."/>
            <person name="Clarke W.E."/>
            <person name="Tuteja R."/>
            <person name="Spillane C."/>
            <person name="Robinson S.J."/>
            <person name="Links M.G."/>
            <person name="Clarke C."/>
            <person name="Higgins E.E."/>
            <person name="Huebert T."/>
            <person name="Sharpe A.G."/>
            <person name="Parkin I.A."/>
        </authorList>
    </citation>
    <scope>NUCLEOTIDE SEQUENCE [LARGE SCALE GENOMIC DNA]</scope>
    <source>
        <strain evidence="3">cv. DH55</strain>
    </source>
</reference>
<dbReference type="Proteomes" id="UP000694864">
    <property type="component" value="Chromosome 4"/>
</dbReference>
<dbReference type="GeneID" id="104780370"/>
<dbReference type="InterPro" id="IPR007608">
    <property type="entry name" value="Senescence_reg_S40"/>
</dbReference>